<gene>
    <name evidence="2" type="ORF">Tco_1015406</name>
</gene>
<feature type="region of interest" description="Disordered" evidence="1">
    <location>
        <begin position="1"/>
        <end position="36"/>
    </location>
</feature>
<dbReference type="Proteomes" id="UP001151760">
    <property type="component" value="Unassembled WGS sequence"/>
</dbReference>
<name>A0ABQ5FKT5_9ASTR</name>
<sequence length="97" mass="10938">MLSNPSYRIPISGRSNRKSQCRTLERSSIAQQPHRGTRTQILIPEIDGKNFVLNHGLINLVQTNMFFVTSQEDAACSYPLPSNRDHLHNEVPNVPIA</sequence>
<reference evidence="2" key="1">
    <citation type="journal article" date="2022" name="Int. J. Mol. Sci.">
        <title>Draft Genome of Tanacetum Coccineum: Genomic Comparison of Closely Related Tanacetum-Family Plants.</title>
        <authorList>
            <person name="Yamashiro T."/>
            <person name="Shiraishi A."/>
            <person name="Nakayama K."/>
            <person name="Satake H."/>
        </authorList>
    </citation>
    <scope>NUCLEOTIDE SEQUENCE</scope>
</reference>
<reference evidence="2" key="2">
    <citation type="submission" date="2022-01" db="EMBL/GenBank/DDBJ databases">
        <authorList>
            <person name="Yamashiro T."/>
            <person name="Shiraishi A."/>
            <person name="Satake H."/>
            <person name="Nakayama K."/>
        </authorList>
    </citation>
    <scope>NUCLEOTIDE SEQUENCE</scope>
</reference>
<protein>
    <submittedName>
        <fullName evidence="2">Uncharacterized protein</fullName>
    </submittedName>
</protein>
<evidence type="ECO:0000313" key="3">
    <source>
        <dbReference type="Proteomes" id="UP001151760"/>
    </source>
</evidence>
<evidence type="ECO:0000313" key="2">
    <source>
        <dbReference type="EMBL" id="GJT63926.1"/>
    </source>
</evidence>
<comment type="caution">
    <text evidence="2">The sequence shown here is derived from an EMBL/GenBank/DDBJ whole genome shotgun (WGS) entry which is preliminary data.</text>
</comment>
<accession>A0ABQ5FKT5</accession>
<organism evidence="2 3">
    <name type="scientific">Tanacetum coccineum</name>
    <dbReference type="NCBI Taxonomy" id="301880"/>
    <lineage>
        <taxon>Eukaryota</taxon>
        <taxon>Viridiplantae</taxon>
        <taxon>Streptophyta</taxon>
        <taxon>Embryophyta</taxon>
        <taxon>Tracheophyta</taxon>
        <taxon>Spermatophyta</taxon>
        <taxon>Magnoliopsida</taxon>
        <taxon>eudicotyledons</taxon>
        <taxon>Gunneridae</taxon>
        <taxon>Pentapetalae</taxon>
        <taxon>asterids</taxon>
        <taxon>campanulids</taxon>
        <taxon>Asterales</taxon>
        <taxon>Asteraceae</taxon>
        <taxon>Asteroideae</taxon>
        <taxon>Anthemideae</taxon>
        <taxon>Anthemidinae</taxon>
        <taxon>Tanacetum</taxon>
    </lineage>
</organism>
<dbReference type="EMBL" id="BQNB010017501">
    <property type="protein sequence ID" value="GJT63926.1"/>
    <property type="molecule type" value="Genomic_DNA"/>
</dbReference>
<evidence type="ECO:0000256" key="1">
    <source>
        <dbReference type="SAM" id="MobiDB-lite"/>
    </source>
</evidence>
<keyword evidence="3" id="KW-1185">Reference proteome</keyword>
<proteinExistence type="predicted"/>